<proteinExistence type="predicted"/>
<dbReference type="PATRIC" id="fig|1223523.3.peg.1145"/>
<sequence length="83" mass="9387">MDATQQQMFDSYRAARRGEAAPPAPGTYEMETVRQIRLWREFLAVLDGRVKRVKRRRRGRAARRPADAAVPRVQAGCRGSVGC</sequence>
<name>M3CCD8_STRM1</name>
<evidence type="ECO:0000313" key="2">
    <source>
        <dbReference type="Proteomes" id="UP000011740"/>
    </source>
</evidence>
<protein>
    <submittedName>
        <fullName evidence="1">Uncharacterized protein</fullName>
    </submittedName>
</protein>
<organism evidence="1 2">
    <name type="scientific">Streptomyces mobaraensis (strain ATCC 29032 / DSM 40847 / JCM 4168 / NBRC 13819 / NCIMB 11159 / IPCR 16-22)</name>
    <dbReference type="NCBI Taxonomy" id="1223523"/>
    <lineage>
        <taxon>Bacteria</taxon>
        <taxon>Bacillati</taxon>
        <taxon>Actinomycetota</taxon>
        <taxon>Actinomycetes</taxon>
        <taxon>Kitasatosporales</taxon>
        <taxon>Streptomycetaceae</taxon>
        <taxon>Streptomyces</taxon>
    </lineage>
</organism>
<dbReference type="EMBL" id="AORZ01000009">
    <property type="protein sequence ID" value="EMF01661.1"/>
    <property type="molecule type" value="Genomic_DNA"/>
</dbReference>
<evidence type="ECO:0000313" key="1">
    <source>
        <dbReference type="EMBL" id="EMF01661.1"/>
    </source>
</evidence>
<comment type="caution">
    <text evidence="1">The sequence shown here is derived from an EMBL/GenBank/DDBJ whole genome shotgun (WGS) entry which is preliminary data.</text>
</comment>
<accession>M3CCD8</accession>
<gene>
    <name evidence="1" type="ORF">H340_05619</name>
</gene>
<dbReference type="RefSeq" id="WP_004940443.1">
    <property type="nucleotide sequence ID" value="NZ_AORZ01000009.1"/>
</dbReference>
<dbReference type="AlphaFoldDB" id="M3CCD8"/>
<dbReference type="Proteomes" id="UP000011740">
    <property type="component" value="Unassembled WGS sequence"/>
</dbReference>
<reference evidence="1 2" key="1">
    <citation type="journal article" date="2013" name="Genome Announc.">
        <title>Whole-Genome Shotgun Assembly and Analysis of the Genome of Streptomyces mobaraensis DSM 40847, a Strain for Industrial Production of Microbial Transglutaminase.</title>
        <authorList>
            <person name="Yang H."/>
            <person name="He T."/>
            <person name="Wu W."/>
            <person name="Zhu W."/>
            <person name="Lu B."/>
            <person name="Sun W."/>
        </authorList>
    </citation>
    <scope>NUCLEOTIDE SEQUENCE [LARGE SCALE GENOMIC DNA]</scope>
    <source>
        <strain evidence="1 2">DSM 40847</strain>
    </source>
</reference>